<evidence type="ECO:0000313" key="4">
    <source>
        <dbReference type="Proteomes" id="UP001347796"/>
    </source>
</evidence>
<name>A0AAN8JB52_PATCE</name>
<comment type="caution">
    <text evidence="3">The sequence shown here is derived from an EMBL/GenBank/DDBJ whole genome shotgun (WGS) entry which is preliminary data.</text>
</comment>
<evidence type="ECO:0000256" key="2">
    <source>
        <dbReference type="SAM" id="SignalP"/>
    </source>
</evidence>
<keyword evidence="1" id="KW-0812">Transmembrane</keyword>
<keyword evidence="2" id="KW-0732">Signal</keyword>
<feature type="chain" id="PRO_5042869635" description="Ig-like domain-containing protein" evidence="2">
    <location>
        <begin position="24"/>
        <end position="353"/>
    </location>
</feature>
<reference evidence="3 4" key="1">
    <citation type="submission" date="2024-01" db="EMBL/GenBank/DDBJ databases">
        <title>The genome of the rayed Mediterranean limpet Patella caerulea (Linnaeus, 1758).</title>
        <authorList>
            <person name="Anh-Thu Weber A."/>
            <person name="Halstead-Nussloch G."/>
        </authorList>
    </citation>
    <scope>NUCLEOTIDE SEQUENCE [LARGE SCALE GENOMIC DNA]</scope>
    <source>
        <strain evidence="3">AATW-2023a</strain>
        <tissue evidence="3">Whole specimen</tissue>
    </source>
</reference>
<dbReference type="Proteomes" id="UP001347796">
    <property type="component" value="Unassembled WGS sequence"/>
</dbReference>
<dbReference type="EMBL" id="JAZGQO010000011">
    <property type="protein sequence ID" value="KAK6172731.1"/>
    <property type="molecule type" value="Genomic_DNA"/>
</dbReference>
<proteinExistence type="predicted"/>
<evidence type="ECO:0000313" key="3">
    <source>
        <dbReference type="EMBL" id="KAK6172731.1"/>
    </source>
</evidence>
<evidence type="ECO:0008006" key="5">
    <source>
        <dbReference type="Google" id="ProtNLM"/>
    </source>
</evidence>
<organism evidence="3 4">
    <name type="scientific">Patella caerulea</name>
    <name type="common">Rayed Mediterranean limpet</name>
    <dbReference type="NCBI Taxonomy" id="87958"/>
    <lineage>
        <taxon>Eukaryota</taxon>
        <taxon>Metazoa</taxon>
        <taxon>Spiralia</taxon>
        <taxon>Lophotrochozoa</taxon>
        <taxon>Mollusca</taxon>
        <taxon>Gastropoda</taxon>
        <taxon>Patellogastropoda</taxon>
        <taxon>Patelloidea</taxon>
        <taxon>Patellidae</taxon>
        <taxon>Patella</taxon>
    </lineage>
</organism>
<keyword evidence="4" id="KW-1185">Reference proteome</keyword>
<gene>
    <name evidence="3" type="ORF">SNE40_016334</name>
</gene>
<dbReference type="AlphaFoldDB" id="A0AAN8JB52"/>
<protein>
    <recommendedName>
        <fullName evidence="5">Ig-like domain-containing protein</fullName>
    </recommendedName>
</protein>
<keyword evidence="1" id="KW-1133">Transmembrane helix</keyword>
<sequence length="353" mass="38990">MDKGNILLSFLFFSLFFTSGFDGAKLDIYPSKTLTTGIPKLIFNCTVDPMANLMFVTTLAIRKKITNPSAVLTYAELSYTASTPVYGSGITRSRYLAFGQVIRDDVPSAYLQLEVTDPNCSDEGTYECYNSGSTNQGTVTTRKNEDNVIIRDAPVNLKMSVLPEQQTYSVDSVMNIVCSGNVGYKQQDWTWQWRNDTDETWFPYPDAYNVTYEDITPPDSRCGYVSRSMLKYVVEDRENGIQFRCMVGDLEQFSFNLTVYSTVPVVNPTLGPTTVQQPGDSGGGGDDDNSGIEVVGIAVGLVLVAIIIIVVGVLLYVIIWKKRKLKVTDQEYDIGTSKIPVVSNGVPPSSTKM</sequence>
<feature type="transmembrane region" description="Helical" evidence="1">
    <location>
        <begin position="294"/>
        <end position="319"/>
    </location>
</feature>
<feature type="signal peptide" evidence="2">
    <location>
        <begin position="1"/>
        <end position="23"/>
    </location>
</feature>
<keyword evidence="1" id="KW-0472">Membrane</keyword>
<evidence type="ECO:0000256" key="1">
    <source>
        <dbReference type="SAM" id="Phobius"/>
    </source>
</evidence>
<accession>A0AAN8JB52</accession>